<evidence type="ECO:0000256" key="2">
    <source>
        <dbReference type="RuleBase" id="RU363103"/>
    </source>
</evidence>
<comment type="function">
    <text evidence="2">Accessory subunit of the mitochondrial membrane respiratory chain NADH dehydrogenase (Complex I), that is believed not to be involved in catalysis. Complex I functions in the transfer of electrons from NADH to the respiratory chain. The immediate electron acceptor for the enzyme is believed to be ubiquinone.</text>
</comment>
<evidence type="ECO:0000256" key="1">
    <source>
        <dbReference type="ARBA" id="ARBA00007355"/>
    </source>
</evidence>
<gene>
    <name evidence="3" type="ORF">GNLVRS02_ARAD1A12584g</name>
</gene>
<keyword evidence="2" id="KW-0496">Mitochondrion</keyword>
<dbReference type="GO" id="GO:0006979">
    <property type="term" value="P:response to oxidative stress"/>
    <property type="evidence" value="ECO:0007669"/>
    <property type="project" value="TreeGrafter"/>
</dbReference>
<dbReference type="PANTHER" id="PTHR12910:SF2">
    <property type="entry name" value="NADH DEHYDROGENASE [UBIQUINONE] 1 ALPHA SUBCOMPLEX SUBUNIT 12"/>
    <property type="match status" value="1"/>
</dbReference>
<comment type="similarity">
    <text evidence="1 2">Belongs to the complex I NDUFA12 subunit family.</text>
</comment>
<proteinExistence type="inferred from homology"/>
<accession>A0A060T317</accession>
<dbReference type="GO" id="GO:0005743">
    <property type="term" value="C:mitochondrial inner membrane"/>
    <property type="evidence" value="ECO:0007669"/>
    <property type="project" value="UniProtKB-SubCell"/>
</dbReference>
<dbReference type="PhylomeDB" id="A0A060T317"/>
<keyword evidence="2" id="KW-0813">Transport</keyword>
<evidence type="ECO:0000313" key="3">
    <source>
        <dbReference type="EMBL" id="CDP33581.1"/>
    </source>
</evidence>
<comment type="subcellular location">
    <subcellularLocation>
        <location evidence="2">Mitochondrion inner membrane</location>
        <topology evidence="2">Peripheral membrane protein</topology>
        <orientation evidence="2">Matrix side</orientation>
    </subcellularLocation>
</comment>
<reference evidence="3" key="2">
    <citation type="submission" date="2014-06" db="EMBL/GenBank/DDBJ databases">
        <title>The complete genome of Blastobotrys (Arxula) adeninivorans LS3 - a yeast of biotechnological interest.</title>
        <authorList>
            <person name="Kunze G."/>
            <person name="Gaillardin C."/>
            <person name="Czernicka M."/>
            <person name="Durrens P."/>
            <person name="Martin T."/>
            <person name="Boer E."/>
            <person name="Gabaldon T."/>
            <person name="Cruz J."/>
            <person name="Talla E."/>
            <person name="Marck C."/>
            <person name="Goffeau A."/>
            <person name="Barbe V."/>
            <person name="Baret P."/>
            <person name="Baronian K."/>
            <person name="Beier S."/>
            <person name="Bleykasten C."/>
            <person name="Bode R."/>
            <person name="Casaregola S."/>
            <person name="Despons L."/>
            <person name="Fairhead C."/>
            <person name="Giersberg M."/>
            <person name="Gierski P."/>
            <person name="Hahnel U."/>
            <person name="Hartmann A."/>
            <person name="Jankowska D."/>
            <person name="Jubin C."/>
            <person name="Jung P."/>
            <person name="Lafontaine I."/>
            <person name="Leh-Louis V."/>
            <person name="Lemaire M."/>
            <person name="Marcet-Houben M."/>
            <person name="Mascher M."/>
            <person name="Morel G."/>
            <person name="Richard G.-F."/>
            <person name="Riechen J."/>
            <person name="Sacerdot C."/>
            <person name="Sarkar A."/>
            <person name="Savel G."/>
            <person name="Schacherer J."/>
            <person name="Sherman D."/>
            <person name="Straub M.-L."/>
            <person name="Stein N."/>
            <person name="Thierry A."/>
            <person name="Trautwein-Schult A."/>
            <person name="Westhof E."/>
            <person name="Worch S."/>
            <person name="Dujon B."/>
            <person name="Souciet J.-L."/>
            <person name="Wincker P."/>
            <person name="Scholz U."/>
            <person name="Neuveglise N."/>
        </authorList>
    </citation>
    <scope>NUCLEOTIDE SEQUENCE</scope>
    <source>
        <strain evidence="3">LS3</strain>
    </source>
</reference>
<keyword evidence="2" id="KW-0249">Electron transport</keyword>
<sequence length="139" mass="15749">MSTSIIRQVRNAYKSGWKLFAVNMGGLGDAKYGRLVGTDVYGNKYYENTEDDEIHLRTRWVVNKDHYFDLSQVEPGWHYWLSYGVDVPPPQTAPENLSKPAAPGPVNYTNMTGTPGAYVCYNTTRPKFSPWQPKVAQRG</sequence>
<dbReference type="GO" id="GO:0045271">
    <property type="term" value="C:respiratory chain complex I"/>
    <property type="evidence" value="ECO:0007669"/>
    <property type="project" value="InterPro"/>
</dbReference>
<dbReference type="AlphaFoldDB" id="A0A060T317"/>
<keyword evidence="2" id="KW-0999">Mitochondrion inner membrane</keyword>
<dbReference type="PANTHER" id="PTHR12910">
    <property type="entry name" value="NADH-UBIQUINONE OXIDOREDUCTASE SUBUNIT B17.2"/>
    <property type="match status" value="1"/>
</dbReference>
<reference evidence="3" key="1">
    <citation type="submission" date="2014-02" db="EMBL/GenBank/DDBJ databases">
        <authorList>
            <person name="Genoscope - CEA"/>
        </authorList>
    </citation>
    <scope>NUCLEOTIDE SEQUENCE</scope>
    <source>
        <strain evidence="3">LS3</strain>
    </source>
</reference>
<protein>
    <recommendedName>
        <fullName evidence="2">NADH dehydrogenase [ubiquinone] 1 alpha subcomplex subunit</fullName>
    </recommendedName>
</protein>
<dbReference type="EMBL" id="HG937691">
    <property type="protein sequence ID" value="CDP33581.1"/>
    <property type="molecule type" value="Genomic_DNA"/>
</dbReference>
<keyword evidence="2" id="KW-0472">Membrane</keyword>
<name>A0A060T317_BLAAD</name>
<keyword evidence="2" id="KW-0679">Respiratory chain</keyword>
<dbReference type="InterPro" id="IPR007763">
    <property type="entry name" value="NDUFA12"/>
</dbReference>
<dbReference type="Pfam" id="PF05071">
    <property type="entry name" value="NDUFA12"/>
    <property type="match status" value="1"/>
</dbReference>
<organism evidence="3">
    <name type="scientific">Blastobotrys adeninivorans</name>
    <name type="common">Yeast</name>
    <name type="synonym">Arxula adeninivorans</name>
    <dbReference type="NCBI Taxonomy" id="409370"/>
    <lineage>
        <taxon>Eukaryota</taxon>
        <taxon>Fungi</taxon>
        <taxon>Dikarya</taxon>
        <taxon>Ascomycota</taxon>
        <taxon>Saccharomycotina</taxon>
        <taxon>Dipodascomycetes</taxon>
        <taxon>Dipodascales</taxon>
        <taxon>Trichomonascaceae</taxon>
        <taxon>Blastobotrys</taxon>
    </lineage>
</organism>